<protein>
    <recommendedName>
        <fullName evidence="4">Crinkler effector protein N-terminal domain-containing protein</fullName>
    </recommendedName>
</protein>
<evidence type="ECO:0000256" key="3">
    <source>
        <dbReference type="ARBA" id="ARBA00022525"/>
    </source>
</evidence>
<dbReference type="AlphaFoldDB" id="A0A2I1GUB0"/>
<proteinExistence type="predicted"/>
<reference evidence="5 6" key="1">
    <citation type="submission" date="2015-10" db="EMBL/GenBank/DDBJ databases">
        <title>Genome analyses suggest a sexual origin of heterokaryosis in a supposedly ancient asexual fungus.</title>
        <authorList>
            <person name="Ropars J."/>
            <person name="Sedzielewska K."/>
            <person name="Noel J."/>
            <person name="Charron P."/>
            <person name="Farinelli L."/>
            <person name="Marton T."/>
            <person name="Kruger M."/>
            <person name="Pelin A."/>
            <person name="Brachmann A."/>
            <person name="Corradi N."/>
        </authorList>
    </citation>
    <scope>NUCLEOTIDE SEQUENCE [LARGE SCALE GENOMIC DNA]</scope>
    <source>
        <strain evidence="5 6">A4</strain>
    </source>
</reference>
<gene>
    <name evidence="5" type="ORF">RhiirA4_529697</name>
</gene>
<comment type="subcellular location">
    <subcellularLocation>
        <location evidence="1">Host cell</location>
    </subcellularLocation>
    <subcellularLocation>
        <location evidence="2">Secreted</location>
    </subcellularLocation>
</comment>
<feature type="domain" description="Crinkler effector protein N-terminal" evidence="4">
    <location>
        <begin position="2"/>
        <end position="58"/>
    </location>
</feature>
<keyword evidence="3" id="KW-0964">Secreted</keyword>
<sequence length="573" mass="66130">MLGCIILGEENAFPVDFDTNKTIGHLKGAIKEQAGLAEPAHKLILWRVNIPENEKYEIHEGINIKEMFGGKRRWDFDDRKKSKLTDVKLSYTPRLGGIGGTMILATEERVGNYEGINLNSPDICHREQTIQKLVEKINKVGFLLVRSPPMSGKTSLGQLLEQHLVKDPNIRVIRISLLWMGIPSGTWTFEEEFERLMSITWKKFQDECGYIRTIFIVDEVQMLYVPQGEPETASRHKGNVFWETVKRCQQISNLSIVAFAAYGYKGAWDLSSATYTINVSPFMILPENTWSIEDVRFTEEEYKDYFLRFCSTHLKNMEDEDDINYLQEYGFRGFAHIKNLTPGEEELCDRVFQGPINIRQSYSTSGKVKKLVRTNLLSEQDGKLDFASPYLRALYLQRRWGSTIRPIIPPQDFKSFLRGTFTNMNAEAIRNSYCVGTDGRLLERAWQMEFYRAATQVLPADIFISPDVGTYWGSSGYMDFFVGDGRSWAIELLRDGEKASDHKSRINNIYKPIRKISKEWAIIDIRHPGLPNNNPEYSADHHWINVYCQEGWKSVIIEDRDEKVEVKLMGEYP</sequence>
<dbReference type="Proteomes" id="UP000234323">
    <property type="component" value="Unassembled WGS sequence"/>
</dbReference>
<dbReference type="Pfam" id="PF20147">
    <property type="entry name" value="Crinkler"/>
    <property type="match status" value="1"/>
</dbReference>
<dbReference type="EMBL" id="LLXI01000844">
    <property type="protein sequence ID" value="PKY50229.1"/>
    <property type="molecule type" value="Genomic_DNA"/>
</dbReference>
<accession>A0A2I1GUB0</accession>
<organism evidence="5 6">
    <name type="scientific">Rhizophagus irregularis</name>
    <dbReference type="NCBI Taxonomy" id="588596"/>
    <lineage>
        <taxon>Eukaryota</taxon>
        <taxon>Fungi</taxon>
        <taxon>Fungi incertae sedis</taxon>
        <taxon>Mucoromycota</taxon>
        <taxon>Glomeromycotina</taxon>
        <taxon>Glomeromycetes</taxon>
        <taxon>Glomerales</taxon>
        <taxon>Glomeraceae</taxon>
        <taxon>Rhizophagus</taxon>
    </lineage>
</organism>
<dbReference type="GO" id="GO:0005576">
    <property type="term" value="C:extracellular region"/>
    <property type="evidence" value="ECO:0007669"/>
    <property type="project" value="UniProtKB-SubCell"/>
</dbReference>
<evidence type="ECO:0000313" key="5">
    <source>
        <dbReference type="EMBL" id="PKY50229.1"/>
    </source>
</evidence>
<comment type="caution">
    <text evidence="5">The sequence shown here is derived from an EMBL/GenBank/DDBJ whole genome shotgun (WGS) entry which is preliminary data.</text>
</comment>
<dbReference type="VEuPathDB" id="FungiDB:RhiirA1_462635"/>
<evidence type="ECO:0000259" key="4">
    <source>
        <dbReference type="Pfam" id="PF20147"/>
    </source>
</evidence>
<evidence type="ECO:0000313" key="6">
    <source>
        <dbReference type="Proteomes" id="UP000234323"/>
    </source>
</evidence>
<dbReference type="GO" id="GO:0043657">
    <property type="term" value="C:host cell"/>
    <property type="evidence" value="ECO:0007669"/>
    <property type="project" value="UniProtKB-SubCell"/>
</dbReference>
<dbReference type="VEuPathDB" id="FungiDB:FUN_020384"/>
<dbReference type="VEuPathDB" id="FungiDB:RhiirFUN_000794"/>
<dbReference type="SUPFAM" id="SSF52540">
    <property type="entry name" value="P-loop containing nucleoside triphosphate hydrolases"/>
    <property type="match status" value="1"/>
</dbReference>
<evidence type="ECO:0000256" key="1">
    <source>
        <dbReference type="ARBA" id="ARBA00004340"/>
    </source>
</evidence>
<keyword evidence="6" id="KW-1185">Reference proteome</keyword>
<dbReference type="InterPro" id="IPR045379">
    <property type="entry name" value="Crinkler_N"/>
</dbReference>
<evidence type="ECO:0000256" key="2">
    <source>
        <dbReference type="ARBA" id="ARBA00004613"/>
    </source>
</evidence>
<dbReference type="InterPro" id="IPR027417">
    <property type="entry name" value="P-loop_NTPase"/>
</dbReference>
<name>A0A2I1GUB0_9GLOM</name>